<feature type="coiled-coil region" evidence="1">
    <location>
        <begin position="587"/>
        <end position="634"/>
    </location>
</feature>
<feature type="compositionally biased region" description="Polar residues" evidence="2">
    <location>
        <begin position="1342"/>
        <end position="1362"/>
    </location>
</feature>
<feature type="compositionally biased region" description="Basic and acidic residues" evidence="2">
    <location>
        <begin position="231"/>
        <end position="243"/>
    </location>
</feature>
<feature type="compositionally biased region" description="Basic and acidic residues" evidence="2">
    <location>
        <begin position="195"/>
        <end position="210"/>
    </location>
</feature>
<name>I7M2C9_TETTS</name>
<feature type="compositionally biased region" description="Polar residues" evidence="2">
    <location>
        <begin position="333"/>
        <end position="342"/>
    </location>
</feature>
<sequence>MTSKQKNQNSRQENILGKTEQLDKELLRLFDQINATLSGQINYLNEYKQIFKNYRNTIQEGTLKNINAISDKVCKLVEDTIQKQVYSKIENNWRVKIQQQHEKCFQEIVSSLQNTFSQIDELAKQNNHYTSLNIISIRSLYDNQLSQSKLQLRNINEDNLIRLQNQIDDHFKKYVSLYQKAEQIQALADSESAKYKNEAQQKNKQQEKQGENQTSSTQGAISTNDDDDDVGFSKKTEKKESKNNDAANQSGLLSKIKNIFKKEDSRASQVNLEGVSNDFRYCPIKKQWIFEGQEENSVLDEPPPIIPVNQGAANAQQSDQNNSVAADNSVSNLGSGAQTPSQAYDPKQALTRPVNYRNARDLKAKAKEKEKQKPRPAAFNFMQQQKVEENMSNYDSTANNFDSTEQNIQNIESNNQLSSDANLGLQFNNQEVSQVNISEILESLNSQIQFIIKSLPDQIAKETEFIDFEEIESRIQEQASLNAEKIFKQLKEEIFKQNKLNTKIIRRMQNSYEEQIRQLTHDYMDLMDQSIAQERHLIEDETLNSTIDSSVIEFCSKQSEKIKQLQTELMKKQCMMGKQDNKNMEVIKNMVDKINQLENKLLKYTDMELENENLQKINQQLQKLSKQSQEQAAKVFGIKHQNMQSISTINQQLAEQIHSRQQLIDTLHQEITQKNRAIHELQAKNTNLQNISYEKEERITELQNILEEKELEINDLNKKESLLNEDIMRLKDTLVAIQDELIAKKQEISHHINDLTQLQEKNENYEQIEQNMNEELVNLQLEYNNYREEVEEKIEKLTLEIKEINLQKDELQEQLDQIQTQKQSLSEERDVLIQEKEDLIQNNQTLIQEKENLQVEIESLQTSMEQQKDAFDKEIDAFEEIVLQIIEKGSSGDQDHHASLQQPKLTSLIEILNKKMVEVQSQKEHLEQEMKYLNQDIENEKMTVEQLYQECDNLAEEKNIMAQNYDNALAEKKQVCELLEEKTQQLRELQEKEQNKENDFQHFENQIKEKEAQILELENKLQEINKTTEEVNSELKEKIDVLHEKEETIKILKESLDNYNIKYNTKVSELQEIHDYISQMQNDIKQKEAQIEESNQLNQQLSNQYQELQIQNENLIYQNQNNFNQVDLLSKQIQEQNQLIEDLNLEKNTLSTTLFSNQELINSYKLKLEELQQAFEFNNTTISEYEKQIAELNSTVSQLNLLCQQKDSELQNYKLYEEKISNHQLIDKEEYDRKEKELREKIENLSKEIYELNRQNDEQTNEFANKIITLESLNTDLNDQMEQIRSEKDKQIQLVKEKYQQLESEYRGQIEELQSQLKWEKQINEDSDLHSNKKLEENYEFNENSAEGQVRSGNLGSQNNQDSRQELDSYKERVNILEVQIIKLKNDLQTSQNTNTVIERQIKGLHSTNENFAKEIDSLLIKLDNEQKKYIALQKETEEQIESITDEKRHLKMNFDELLEKMNESENFERLNQLQKEIDSLKIQNEQLQKQLSLPQVGSQIERQSSIQIQNQGQVVQKSEQNVDKPAKKSGSEEIHEINLVNDILRSPISQKPDNQPSSQVSSQTLIDKDQKKGGFFNTLAGIFLTEKDRQMLGQQPQKQ</sequence>
<dbReference type="GeneID" id="7835934"/>
<feature type="region of interest" description="Disordered" evidence="2">
    <location>
        <begin position="1342"/>
        <end position="1367"/>
    </location>
</feature>
<dbReference type="InParanoid" id="I7M2C9"/>
<feature type="region of interest" description="Disordered" evidence="2">
    <location>
        <begin position="1548"/>
        <end position="1569"/>
    </location>
</feature>
<dbReference type="Proteomes" id="UP000009168">
    <property type="component" value="Unassembled WGS sequence"/>
</dbReference>
<feature type="coiled-coil region" evidence="1">
    <location>
        <begin position="1228"/>
        <end position="1316"/>
    </location>
</feature>
<feature type="region of interest" description="Disordered" evidence="2">
    <location>
        <begin position="195"/>
        <end position="249"/>
    </location>
</feature>
<evidence type="ECO:0000256" key="2">
    <source>
        <dbReference type="SAM" id="MobiDB-lite"/>
    </source>
</evidence>
<accession>I7M2C9</accession>
<feature type="compositionally biased region" description="Basic and acidic residues" evidence="2">
    <location>
        <begin position="1521"/>
        <end position="1534"/>
    </location>
</feature>
<protein>
    <submittedName>
        <fullName evidence="3">Uncharacterized protein</fullName>
    </submittedName>
</protein>
<keyword evidence="1" id="KW-0175">Coiled coil</keyword>
<feature type="compositionally biased region" description="Polar residues" evidence="2">
    <location>
        <begin position="311"/>
        <end position="320"/>
    </location>
</feature>
<gene>
    <name evidence="3" type="ORF">TTHERM_00661480</name>
</gene>
<reference evidence="4" key="1">
    <citation type="journal article" date="2006" name="PLoS Biol.">
        <title>Macronuclear genome sequence of the ciliate Tetrahymena thermophila, a model eukaryote.</title>
        <authorList>
            <person name="Eisen J.A."/>
            <person name="Coyne R.S."/>
            <person name="Wu M."/>
            <person name="Wu D."/>
            <person name="Thiagarajan M."/>
            <person name="Wortman J.R."/>
            <person name="Badger J.H."/>
            <person name="Ren Q."/>
            <person name="Amedeo P."/>
            <person name="Jones K.M."/>
            <person name="Tallon L.J."/>
            <person name="Delcher A.L."/>
            <person name="Salzberg S.L."/>
            <person name="Silva J.C."/>
            <person name="Haas B.J."/>
            <person name="Majoros W.H."/>
            <person name="Farzad M."/>
            <person name="Carlton J.M."/>
            <person name="Smith R.K. Jr."/>
            <person name="Garg J."/>
            <person name="Pearlman R.E."/>
            <person name="Karrer K.M."/>
            <person name="Sun L."/>
            <person name="Manning G."/>
            <person name="Elde N.C."/>
            <person name="Turkewitz A.P."/>
            <person name="Asai D.J."/>
            <person name="Wilkes D.E."/>
            <person name="Wang Y."/>
            <person name="Cai H."/>
            <person name="Collins K."/>
            <person name="Stewart B.A."/>
            <person name="Lee S.R."/>
            <person name="Wilamowska K."/>
            <person name="Weinberg Z."/>
            <person name="Ruzzo W.L."/>
            <person name="Wloga D."/>
            <person name="Gaertig J."/>
            <person name="Frankel J."/>
            <person name="Tsao C.-C."/>
            <person name="Gorovsky M.A."/>
            <person name="Keeling P.J."/>
            <person name="Waller R.F."/>
            <person name="Patron N.J."/>
            <person name="Cherry J.M."/>
            <person name="Stover N.A."/>
            <person name="Krieger C.J."/>
            <person name="del Toro C."/>
            <person name="Ryder H.F."/>
            <person name="Williamson S.C."/>
            <person name="Barbeau R.A."/>
            <person name="Hamilton E.P."/>
            <person name="Orias E."/>
        </authorList>
    </citation>
    <scope>NUCLEOTIDE SEQUENCE [LARGE SCALE GENOMIC DNA]</scope>
    <source>
        <strain evidence="4">SB210</strain>
    </source>
</reference>
<evidence type="ECO:0000313" key="4">
    <source>
        <dbReference type="Proteomes" id="UP000009168"/>
    </source>
</evidence>
<feature type="compositionally biased region" description="Polar residues" evidence="2">
    <location>
        <begin position="1548"/>
        <end position="1566"/>
    </location>
</feature>
<organism evidence="3 4">
    <name type="scientific">Tetrahymena thermophila (strain SB210)</name>
    <dbReference type="NCBI Taxonomy" id="312017"/>
    <lineage>
        <taxon>Eukaryota</taxon>
        <taxon>Sar</taxon>
        <taxon>Alveolata</taxon>
        <taxon>Ciliophora</taxon>
        <taxon>Intramacronucleata</taxon>
        <taxon>Oligohymenophorea</taxon>
        <taxon>Hymenostomatida</taxon>
        <taxon>Tetrahymenina</taxon>
        <taxon>Tetrahymenidae</taxon>
        <taxon>Tetrahymena</taxon>
    </lineage>
</organism>
<dbReference type="RefSeq" id="XP_001020112.2">
    <property type="nucleotide sequence ID" value="XM_001020112.2"/>
</dbReference>
<evidence type="ECO:0000313" key="3">
    <source>
        <dbReference type="EMBL" id="EAR99867.2"/>
    </source>
</evidence>
<feature type="coiled-coil region" evidence="1">
    <location>
        <begin position="909"/>
        <end position="1202"/>
    </location>
</feature>
<feature type="region of interest" description="Disordered" evidence="2">
    <location>
        <begin position="1508"/>
        <end position="1534"/>
    </location>
</feature>
<feature type="compositionally biased region" description="Low complexity" evidence="2">
    <location>
        <begin position="321"/>
        <end position="332"/>
    </location>
</feature>
<dbReference type="KEGG" id="tet:TTHERM_00661480"/>
<feature type="coiled-coil region" evidence="1">
    <location>
        <begin position="664"/>
        <end position="870"/>
    </location>
</feature>
<dbReference type="EMBL" id="GG662634">
    <property type="protein sequence ID" value="EAR99867.2"/>
    <property type="molecule type" value="Genomic_DNA"/>
</dbReference>
<feature type="region of interest" description="Disordered" evidence="2">
    <location>
        <begin position="307"/>
        <end position="357"/>
    </location>
</feature>
<feature type="compositionally biased region" description="Polar residues" evidence="2">
    <location>
        <begin position="214"/>
        <end position="223"/>
    </location>
</feature>
<keyword evidence="4" id="KW-1185">Reference proteome</keyword>
<proteinExistence type="predicted"/>
<evidence type="ECO:0000256" key="1">
    <source>
        <dbReference type="SAM" id="Coils"/>
    </source>
</evidence>